<dbReference type="SUPFAM" id="SSF52540">
    <property type="entry name" value="P-loop containing nucleoside triphosphate hydrolases"/>
    <property type="match status" value="1"/>
</dbReference>
<dbReference type="Pfam" id="PF12705">
    <property type="entry name" value="PDDEXK_1"/>
    <property type="match status" value="1"/>
</dbReference>
<dbReference type="Pfam" id="PF00580">
    <property type="entry name" value="UvrD-helicase"/>
    <property type="match status" value="1"/>
</dbReference>
<evidence type="ECO:0000256" key="2">
    <source>
        <dbReference type="ARBA" id="ARBA00022722"/>
    </source>
</evidence>
<dbReference type="InterPro" id="IPR014017">
    <property type="entry name" value="DNA_helicase_UvrD-like_C"/>
</dbReference>
<dbReference type="Pfam" id="PF13361">
    <property type="entry name" value="UvrD_C"/>
    <property type="match status" value="1"/>
</dbReference>
<evidence type="ECO:0000256" key="10">
    <source>
        <dbReference type="ARBA" id="ARBA00023204"/>
    </source>
</evidence>
<proteinExistence type="inferred from homology"/>
<dbReference type="SUPFAM" id="SSF52980">
    <property type="entry name" value="Restriction endonuclease-like"/>
    <property type="match status" value="1"/>
</dbReference>
<evidence type="ECO:0000259" key="17">
    <source>
        <dbReference type="PROSITE" id="PS51217"/>
    </source>
</evidence>
<dbReference type="InterPro" id="IPR027417">
    <property type="entry name" value="P-loop_NTPase"/>
</dbReference>
<feature type="domain" description="UvrD-like helicase C-terminal" evidence="17">
    <location>
        <begin position="338"/>
        <end position="658"/>
    </location>
</feature>
<evidence type="ECO:0000256" key="9">
    <source>
        <dbReference type="ARBA" id="ARBA00023125"/>
    </source>
</evidence>
<organism evidence="18 19">
    <name type="scientific">Sporichthya brevicatena</name>
    <dbReference type="NCBI Taxonomy" id="171442"/>
    <lineage>
        <taxon>Bacteria</taxon>
        <taxon>Bacillati</taxon>
        <taxon>Actinomycetota</taxon>
        <taxon>Actinomycetes</taxon>
        <taxon>Sporichthyales</taxon>
        <taxon>Sporichthyaceae</taxon>
        <taxon>Sporichthya</taxon>
    </lineage>
</organism>
<evidence type="ECO:0000256" key="1">
    <source>
        <dbReference type="ARBA" id="ARBA00009922"/>
    </source>
</evidence>
<dbReference type="InterPro" id="IPR014016">
    <property type="entry name" value="UvrD-like_ATP-bd"/>
</dbReference>
<keyword evidence="10" id="KW-0234">DNA repair</keyword>
<evidence type="ECO:0000313" key="18">
    <source>
        <dbReference type="EMBL" id="GAA0627598.1"/>
    </source>
</evidence>
<evidence type="ECO:0000256" key="3">
    <source>
        <dbReference type="ARBA" id="ARBA00022741"/>
    </source>
</evidence>
<keyword evidence="19" id="KW-1185">Reference proteome</keyword>
<dbReference type="Gene3D" id="3.40.50.300">
    <property type="entry name" value="P-loop containing nucleotide triphosphate hydrolases"/>
    <property type="match status" value="2"/>
</dbReference>
<feature type="domain" description="UvrD-like helicase ATP-binding" evidence="16">
    <location>
        <begin position="30"/>
        <end position="327"/>
    </location>
</feature>
<dbReference type="GO" id="GO:0004386">
    <property type="term" value="F:helicase activity"/>
    <property type="evidence" value="ECO:0007669"/>
    <property type="project" value="UniProtKB-KW"/>
</dbReference>
<dbReference type="InterPro" id="IPR011604">
    <property type="entry name" value="PDDEXK-like_dom_sf"/>
</dbReference>
<keyword evidence="3 15" id="KW-0547">Nucleotide-binding</keyword>
<keyword evidence="5 15" id="KW-0378">Hydrolase</keyword>
<sequence>MSARRTKGSGRAPRVEYRLVRRPAPPVVAPALDEAQRAVVEHSGGPLLVLAGPGTGKTTTLVEAVARRVEAGTDLERIAVLTFSRKAAGELRERIARRIGRTTATPAAVTFHSFCHTLVAAHRPAEDAGVPLRLLSATEQDVAVRELLRGTVVDGRPWPATIARCLDTRGLAEEVRDVLARVGERGIDLRRVAEFADAEDAAVWRALAAFADEYADVLDARGVLDYTELVRRAVALAESPPVRAQLRERFDAVFVDEYQDSDPAQVRLLQAMAGDGRDLVVFGDPDQSIYAFRGADVRGILDFPQAFGDRTGAPARTLVLRTSRRAVPELLAASREVARRLPLAGLPADAARAHRDLRPSLDPGPGPALEVLTFPSVGAELEHVADVLRRAHLADGVPWSDMAVLVRSGTRTIPVVRRVLGAAGVPLEVAGDEIALRAEPAVALLLTALKVASTLAADPPSEAGAVPAALRAVLTPEAARTLLLSPLGGIDPADLRRLGRALRAEARAGGLTGEELAPSAELIRDALAVPRLLIGPDAAAAGAARRLGELLAKVAADLAAGGSAEEALWRLWEGTSWPEDLARSAAGSGAAARRADRDLDAVCALFDLAARAEEKAGRRGVANFLAEIEAQEIPSEAPRSADGTTDAVRVLTAHRSKGLEWPLVAVVGVQEGLWPDLRRRGSLLQADRLEPDGLAPVPSIASVVAEERRLFYVAVTRAKQRLIVTAVDAPDEDGDRPSRFLRELGVEVREVRTRPARTLAPAALVASLRAVLEDPASSDALRAVAAGRLATLADARDGAGRPLVPSAAPERWWGTVDPSDAEVPVRPLDEPLKLSASAVQGLTSCPLRWFLQREVSADSAPTIRMTFGNVLHALAEEVARTGVDDLDALMKRLDTVWSELTFDAPWQSSVQREAAREALRAFLAWHSGRPDRELVGAEVPFDIHIDAGGETVHLRGSLDRIERDADGRTRVVDFKTSKSSPTKEEIAAHPQLATYQAAVAAGALDDLGVSRECGGAELVMLRQVNAKGLPKVNAQDACADAENPNWALELLGEAAQRLREEQFTPRPSDDCDMCEYRRCCSGRAEGRQVIT</sequence>
<dbReference type="PANTHER" id="PTHR11070:SF59">
    <property type="entry name" value="DNA 3'-5' HELICASE"/>
    <property type="match status" value="1"/>
</dbReference>
<dbReference type="InterPro" id="IPR000212">
    <property type="entry name" value="DNA_helicase_UvrD/REP"/>
</dbReference>
<evidence type="ECO:0000256" key="8">
    <source>
        <dbReference type="ARBA" id="ARBA00022840"/>
    </source>
</evidence>
<evidence type="ECO:0000256" key="7">
    <source>
        <dbReference type="ARBA" id="ARBA00022839"/>
    </source>
</evidence>
<dbReference type="PROSITE" id="PS51198">
    <property type="entry name" value="UVRD_HELICASE_ATP_BIND"/>
    <property type="match status" value="1"/>
</dbReference>
<evidence type="ECO:0000256" key="4">
    <source>
        <dbReference type="ARBA" id="ARBA00022763"/>
    </source>
</evidence>
<keyword evidence="4" id="KW-0227">DNA damage</keyword>
<protein>
    <recommendedName>
        <fullName evidence="13">DNA 3'-5' helicase</fullName>
        <ecNumber evidence="13">5.6.2.4</ecNumber>
    </recommendedName>
</protein>
<evidence type="ECO:0000256" key="14">
    <source>
        <dbReference type="ARBA" id="ARBA00048988"/>
    </source>
</evidence>
<dbReference type="Proteomes" id="UP001500957">
    <property type="component" value="Unassembled WGS sequence"/>
</dbReference>
<keyword evidence="2" id="KW-0540">Nuclease</keyword>
<comment type="similarity">
    <text evidence="1">Belongs to the helicase family. UvrD subfamily.</text>
</comment>
<keyword evidence="8 15" id="KW-0067">ATP-binding</keyword>
<evidence type="ECO:0000259" key="16">
    <source>
        <dbReference type="PROSITE" id="PS51198"/>
    </source>
</evidence>
<reference evidence="19" key="1">
    <citation type="journal article" date="2019" name="Int. J. Syst. Evol. Microbiol.">
        <title>The Global Catalogue of Microorganisms (GCM) 10K type strain sequencing project: providing services to taxonomists for standard genome sequencing and annotation.</title>
        <authorList>
            <consortium name="The Broad Institute Genomics Platform"/>
            <consortium name="The Broad Institute Genome Sequencing Center for Infectious Disease"/>
            <person name="Wu L."/>
            <person name="Ma J."/>
        </authorList>
    </citation>
    <scope>NUCLEOTIDE SEQUENCE [LARGE SCALE GENOMIC DNA]</scope>
    <source>
        <strain evidence="19">JCM 10671</strain>
    </source>
</reference>
<dbReference type="PANTHER" id="PTHR11070">
    <property type="entry name" value="UVRD / RECB / PCRA DNA HELICASE FAMILY MEMBER"/>
    <property type="match status" value="1"/>
</dbReference>
<evidence type="ECO:0000256" key="5">
    <source>
        <dbReference type="ARBA" id="ARBA00022801"/>
    </source>
</evidence>
<keyword evidence="9" id="KW-0238">DNA-binding</keyword>
<evidence type="ECO:0000256" key="12">
    <source>
        <dbReference type="ARBA" id="ARBA00034617"/>
    </source>
</evidence>
<dbReference type="EC" id="5.6.2.4" evidence="13"/>
<evidence type="ECO:0000256" key="15">
    <source>
        <dbReference type="PROSITE-ProRule" id="PRU00560"/>
    </source>
</evidence>
<evidence type="ECO:0000256" key="13">
    <source>
        <dbReference type="ARBA" id="ARBA00034808"/>
    </source>
</evidence>
<dbReference type="Gene3D" id="3.90.320.10">
    <property type="match status" value="1"/>
</dbReference>
<evidence type="ECO:0000256" key="11">
    <source>
        <dbReference type="ARBA" id="ARBA00023235"/>
    </source>
</evidence>
<keyword evidence="6 15" id="KW-0347">Helicase</keyword>
<name>A0ABP3S8C8_9ACTN</name>
<accession>A0ABP3S8C8</accession>
<comment type="catalytic activity">
    <reaction evidence="12">
        <text>Couples ATP hydrolysis with the unwinding of duplex DNA by translocating in the 3'-5' direction.</text>
        <dbReference type="EC" id="5.6.2.4"/>
    </reaction>
</comment>
<keyword evidence="7" id="KW-0269">Exonuclease</keyword>
<gene>
    <name evidence="18" type="ORF">GCM10009547_33940</name>
</gene>
<dbReference type="PROSITE" id="PS51217">
    <property type="entry name" value="UVRD_HELICASE_CTER"/>
    <property type="match status" value="1"/>
</dbReference>
<dbReference type="RefSeq" id="WP_344606898.1">
    <property type="nucleotide sequence ID" value="NZ_BAAAHE010000030.1"/>
</dbReference>
<feature type="binding site" evidence="15">
    <location>
        <begin position="51"/>
        <end position="58"/>
    </location>
    <ligand>
        <name>ATP</name>
        <dbReference type="ChEBI" id="CHEBI:30616"/>
    </ligand>
</feature>
<dbReference type="EMBL" id="BAAAHE010000030">
    <property type="protein sequence ID" value="GAA0627598.1"/>
    <property type="molecule type" value="Genomic_DNA"/>
</dbReference>
<evidence type="ECO:0000313" key="19">
    <source>
        <dbReference type="Proteomes" id="UP001500957"/>
    </source>
</evidence>
<dbReference type="InterPro" id="IPR011335">
    <property type="entry name" value="Restrct_endonuc-II-like"/>
</dbReference>
<dbReference type="Gene3D" id="1.10.10.160">
    <property type="match status" value="1"/>
</dbReference>
<comment type="catalytic activity">
    <reaction evidence="14">
        <text>ATP + H2O = ADP + phosphate + H(+)</text>
        <dbReference type="Rhea" id="RHEA:13065"/>
        <dbReference type="ChEBI" id="CHEBI:15377"/>
        <dbReference type="ChEBI" id="CHEBI:15378"/>
        <dbReference type="ChEBI" id="CHEBI:30616"/>
        <dbReference type="ChEBI" id="CHEBI:43474"/>
        <dbReference type="ChEBI" id="CHEBI:456216"/>
        <dbReference type="EC" id="5.6.2.4"/>
    </reaction>
</comment>
<dbReference type="Gene3D" id="1.10.486.10">
    <property type="entry name" value="PCRA, domain 4"/>
    <property type="match status" value="1"/>
</dbReference>
<dbReference type="InterPro" id="IPR013986">
    <property type="entry name" value="DExx_box_DNA_helicase_dom_sf"/>
</dbReference>
<dbReference type="InterPro" id="IPR038726">
    <property type="entry name" value="PDDEXK_AddAB-type"/>
</dbReference>
<dbReference type="CDD" id="cd17932">
    <property type="entry name" value="DEXQc_UvrD"/>
    <property type="match status" value="1"/>
</dbReference>
<evidence type="ECO:0000256" key="6">
    <source>
        <dbReference type="ARBA" id="ARBA00022806"/>
    </source>
</evidence>
<comment type="caution">
    <text evidence="18">The sequence shown here is derived from an EMBL/GenBank/DDBJ whole genome shotgun (WGS) entry which is preliminary data.</text>
</comment>
<keyword evidence="11" id="KW-0413">Isomerase</keyword>